<dbReference type="InterPro" id="IPR036259">
    <property type="entry name" value="MFS_trans_sf"/>
</dbReference>
<dbReference type="Proteomes" id="UP001056384">
    <property type="component" value="Chromosome 7"/>
</dbReference>
<comment type="subcellular location">
    <subcellularLocation>
        <location evidence="1">Membrane</location>
        <topology evidence="1">Multi-pass membrane protein</topology>
    </subcellularLocation>
</comment>
<keyword evidence="5 6" id="KW-0472">Membrane</keyword>
<feature type="transmembrane region" description="Helical" evidence="6">
    <location>
        <begin position="33"/>
        <end position="56"/>
    </location>
</feature>
<proteinExistence type="predicted"/>
<dbReference type="Gene3D" id="1.20.1250.20">
    <property type="entry name" value="MFS general substrate transporter like domains"/>
    <property type="match status" value="1"/>
</dbReference>
<dbReference type="AlphaFoldDB" id="A0A9Q9AVR9"/>
<evidence type="ECO:0000256" key="1">
    <source>
        <dbReference type="ARBA" id="ARBA00004141"/>
    </source>
</evidence>
<dbReference type="GO" id="GO:0022857">
    <property type="term" value="F:transmembrane transporter activity"/>
    <property type="evidence" value="ECO:0007669"/>
    <property type="project" value="TreeGrafter"/>
</dbReference>
<name>A0A9Q9AVR9_9PEZI</name>
<organism evidence="7 8">
    <name type="scientific">Septoria linicola</name>
    <dbReference type="NCBI Taxonomy" id="215465"/>
    <lineage>
        <taxon>Eukaryota</taxon>
        <taxon>Fungi</taxon>
        <taxon>Dikarya</taxon>
        <taxon>Ascomycota</taxon>
        <taxon>Pezizomycotina</taxon>
        <taxon>Dothideomycetes</taxon>
        <taxon>Dothideomycetidae</taxon>
        <taxon>Mycosphaerellales</taxon>
        <taxon>Mycosphaerellaceae</taxon>
        <taxon>Septoria</taxon>
    </lineage>
</organism>
<dbReference type="EMBL" id="CP099424">
    <property type="protein sequence ID" value="USW55779.1"/>
    <property type="molecule type" value="Genomic_DNA"/>
</dbReference>
<keyword evidence="2" id="KW-0813">Transport</keyword>
<sequence>MAMFYPSSAASGAFSGLLAAGIAQMRGLGGYEGWRWIFILEGILSVLLGASCFFLLPDSPTRSKWLTREETKFLELSHIAYRGVKTSNKTTDAPPQKENQLAHYQTSRHRLATLPSKASSSGPTACPTTASNSPCRLLSATWAYPTVLCHGVYIACIGFISYHSGE</sequence>
<keyword evidence="4 6" id="KW-1133">Transmembrane helix</keyword>
<evidence type="ECO:0000256" key="6">
    <source>
        <dbReference type="SAM" id="Phobius"/>
    </source>
</evidence>
<protein>
    <submittedName>
        <fullName evidence="7">MFS transporter superfamily</fullName>
    </submittedName>
</protein>
<keyword evidence="3 6" id="KW-0812">Transmembrane</keyword>
<dbReference type="PANTHER" id="PTHR43791:SF54">
    <property type="entry name" value="MAJOR FACILITATOR SUPERFAMILY (MFS) PROFILE DOMAIN-CONTAINING PROTEIN-RELATED"/>
    <property type="match status" value="1"/>
</dbReference>
<evidence type="ECO:0000256" key="5">
    <source>
        <dbReference type="ARBA" id="ARBA00023136"/>
    </source>
</evidence>
<evidence type="ECO:0000256" key="2">
    <source>
        <dbReference type="ARBA" id="ARBA00022448"/>
    </source>
</evidence>
<keyword evidence="8" id="KW-1185">Reference proteome</keyword>
<evidence type="ECO:0000313" key="8">
    <source>
        <dbReference type="Proteomes" id="UP001056384"/>
    </source>
</evidence>
<evidence type="ECO:0000256" key="3">
    <source>
        <dbReference type="ARBA" id="ARBA00022692"/>
    </source>
</evidence>
<evidence type="ECO:0000256" key="4">
    <source>
        <dbReference type="ARBA" id="ARBA00022989"/>
    </source>
</evidence>
<accession>A0A9Q9AVR9</accession>
<dbReference type="GO" id="GO:0016020">
    <property type="term" value="C:membrane"/>
    <property type="evidence" value="ECO:0007669"/>
    <property type="project" value="UniProtKB-SubCell"/>
</dbReference>
<reference evidence="7" key="1">
    <citation type="submission" date="2022-06" db="EMBL/GenBank/DDBJ databases">
        <title>Complete genome sequences of two strains of the flax pathogen Septoria linicola.</title>
        <authorList>
            <person name="Lapalu N."/>
            <person name="Simon A."/>
            <person name="Demenou B."/>
            <person name="Paumier D."/>
            <person name="Guillot M.-P."/>
            <person name="Gout L."/>
            <person name="Valade R."/>
        </authorList>
    </citation>
    <scope>NUCLEOTIDE SEQUENCE</scope>
    <source>
        <strain evidence="7">SE15195</strain>
    </source>
</reference>
<dbReference type="SUPFAM" id="SSF103473">
    <property type="entry name" value="MFS general substrate transporter"/>
    <property type="match status" value="1"/>
</dbReference>
<gene>
    <name evidence="7" type="ORF">Slin15195_G090980</name>
</gene>
<dbReference type="PANTHER" id="PTHR43791">
    <property type="entry name" value="PERMEASE-RELATED"/>
    <property type="match status" value="1"/>
</dbReference>
<evidence type="ECO:0000313" key="7">
    <source>
        <dbReference type="EMBL" id="USW55779.1"/>
    </source>
</evidence>